<dbReference type="GO" id="GO:0004553">
    <property type="term" value="F:hydrolase activity, hydrolyzing O-glycosyl compounds"/>
    <property type="evidence" value="ECO:0007669"/>
    <property type="project" value="InterPro"/>
</dbReference>
<evidence type="ECO:0000256" key="5">
    <source>
        <dbReference type="ARBA" id="ARBA00023277"/>
    </source>
</evidence>
<accession>A0A1M6U2S5</accession>
<dbReference type="InterPro" id="IPR006584">
    <property type="entry name" value="Cellulose-bd_IV"/>
</dbReference>
<keyword evidence="2" id="KW-0858">Xylan degradation</keyword>
<dbReference type="InterPro" id="IPR008979">
    <property type="entry name" value="Galactose-bd-like_sf"/>
</dbReference>
<feature type="active site" description="Proton donor" evidence="7">
    <location>
        <position position="223"/>
    </location>
</feature>
<feature type="active site" description="Proton acceptor" evidence="7">
    <location>
        <position position="36"/>
    </location>
</feature>
<keyword evidence="3 9" id="KW-0732">Signal</keyword>
<dbReference type="Gene3D" id="2.60.120.260">
    <property type="entry name" value="Galactose-binding domain-like"/>
    <property type="match status" value="2"/>
</dbReference>
<feature type="domain" description="CBM6" evidence="10">
    <location>
        <begin position="355"/>
        <end position="484"/>
    </location>
</feature>
<dbReference type="InterPro" id="IPR052176">
    <property type="entry name" value="Glycosyl_Hydrlase_43_Enz"/>
</dbReference>
<dbReference type="SUPFAM" id="SSF75005">
    <property type="entry name" value="Arabinanase/levansucrase/invertase"/>
    <property type="match status" value="1"/>
</dbReference>
<feature type="site" description="Important for catalytic activity, responsible for pKa modulation of the active site Glu and correct orientation of both the proton donor and substrate" evidence="8">
    <location>
        <position position="161"/>
    </location>
</feature>
<comment type="similarity">
    <text evidence="1">Belongs to the glycosyl hydrolase 43 family.</text>
</comment>
<evidence type="ECO:0000256" key="3">
    <source>
        <dbReference type="ARBA" id="ARBA00022729"/>
    </source>
</evidence>
<evidence type="ECO:0000256" key="9">
    <source>
        <dbReference type="SAM" id="SignalP"/>
    </source>
</evidence>
<evidence type="ECO:0000256" key="2">
    <source>
        <dbReference type="ARBA" id="ARBA00022651"/>
    </source>
</evidence>
<proteinExistence type="inferred from homology"/>
<dbReference type="InterPro" id="IPR005084">
    <property type="entry name" value="CBM6"/>
</dbReference>
<evidence type="ECO:0000313" key="11">
    <source>
        <dbReference type="EMBL" id="SHK63463.1"/>
    </source>
</evidence>
<dbReference type="PANTHER" id="PTHR43772:SF2">
    <property type="entry name" value="PUTATIVE (AFU_ORTHOLOGUE AFUA_2G04480)-RELATED"/>
    <property type="match status" value="1"/>
</dbReference>
<name>A0A1M6U2S5_9BACT</name>
<keyword evidence="4" id="KW-0378">Hydrolase</keyword>
<dbReference type="Gene3D" id="2.115.10.20">
    <property type="entry name" value="Glycosyl hydrolase domain, family 43"/>
    <property type="match status" value="1"/>
</dbReference>
<dbReference type="Pfam" id="PF04616">
    <property type="entry name" value="Glyco_hydro_43"/>
    <property type="match status" value="1"/>
</dbReference>
<dbReference type="RefSeq" id="WP_073303975.1">
    <property type="nucleotide sequence ID" value="NZ_FRAW01000012.1"/>
</dbReference>
<evidence type="ECO:0000313" key="12">
    <source>
        <dbReference type="Proteomes" id="UP000184275"/>
    </source>
</evidence>
<organism evidence="11 12">
    <name type="scientific">Fibrobacter intestinalis</name>
    <dbReference type="NCBI Taxonomy" id="28122"/>
    <lineage>
        <taxon>Bacteria</taxon>
        <taxon>Pseudomonadati</taxon>
        <taxon>Fibrobacterota</taxon>
        <taxon>Fibrobacteria</taxon>
        <taxon>Fibrobacterales</taxon>
        <taxon>Fibrobacteraceae</taxon>
        <taxon>Fibrobacter</taxon>
    </lineage>
</organism>
<reference evidence="12" key="1">
    <citation type="submission" date="2016-11" db="EMBL/GenBank/DDBJ databases">
        <authorList>
            <person name="Varghese N."/>
            <person name="Submissions S."/>
        </authorList>
    </citation>
    <scope>NUCLEOTIDE SEQUENCE [LARGE SCALE GENOMIC DNA]</scope>
    <source>
        <strain evidence="12">UWOS</strain>
    </source>
</reference>
<dbReference type="Proteomes" id="UP000184275">
    <property type="component" value="Unassembled WGS sequence"/>
</dbReference>
<protein>
    <submittedName>
        <fullName evidence="11">Carbohydrate binding module (Family 6)</fullName>
    </submittedName>
</protein>
<keyword evidence="12" id="KW-1185">Reference proteome</keyword>
<feature type="chain" id="PRO_5012387153" evidence="9">
    <location>
        <begin position="25"/>
        <end position="718"/>
    </location>
</feature>
<dbReference type="CDD" id="cd04080">
    <property type="entry name" value="CBM6_cellulase-like"/>
    <property type="match status" value="1"/>
</dbReference>
<sequence length="718" mass="77944">MSRNVWKECRTAFCVAAFVGVALADNPISNYHYLADPACTATDSMFYILTDSDDPAGSDGYTIKSLYAFGSRDMKNWTDYGIIFEAKREYDNINDIWASGIAVKNGKFYIVYPDGGGGGVGLVGSENINGPYTNPIPGNKKLINNWGGGLADCDGIAWCFDPAIFFDDDGQGYFTFGGGNNTTRPAADGDNNIFNIYKLNGDLSGFDLNSKTQLKIAGPRAMEASYIHKRNGIYYLSYSTADLRIAYGTSNSPMGPYTYKGIVLDNPNIDGKNINAYNNNHHGIAEFKGKWYAVYHDRRLVQAAEHPASLGVANPEPAYHRSVSIDELTWNGDEMNKLVFTNEGPKQIENFDPYRTYPALTSSKQRNIRSRTDWTRGTPVSHVLTPYASKESWIRVSGVDFGDGAKKFVATAASVASGNKIEVRTGSATGTLAGSCELEQTGSWQTYAENECEVSGLSGVVDELFLVFKGAADSTMGILEWSFTADASVEIPQAPFGGIAAKIPGKIEAEHFDEGQSKAYKDNEKANQGDADFRTSEGVDIVLGGSGMAVGYTIAGEWMEYTVNVEKAGTYALSIFAASGSESSSAVFFVDDIAVTDTVKFPKTDSTWNVYKTVDAGTIDLVAGEHVLKVLITGSYVNLDFFELTDIASTEIPSGLHFSGNSAETLFDVFDLNGNRVMGIRSRADKVLDGVRHGLARSGVYLIRGRTNGFVKKIRIVE</sequence>
<dbReference type="InterPro" id="IPR006710">
    <property type="entry name" value="Glyco_hydro_43"/>
</dbReference>
<dbReference type="SMART" id="SM00606">
    <property type="entry name" value="CBD_IV"/>
    <property type="match status" value="2"/>
</dbReference>
<evidence type="ECO:0000256" key="6">
    <source>
        <dbReference type="ARBA" id="ARBA00023295"/>
    </source>
</evidence>
<dbReference type="SUPFAM" id="SSF49785">
    <property type="entry name" value="Galactose-binding domain-like"/>
    <property type="match status" value="2"/>
</dbReference>
<dbReference type="PROSITE" id="PS51175">
    <property type="entry name" value="CBM6"/>
    <property type="match status" value="2"/>
</dbReference>
<keyword evidence="6" id="KW-0326">Glycosidase</keyword>
<keyword evidence="5" id="KW-0119">Carbohydrate metabolism</keyword>
<dbReference type="GO" id="GO:0030246">
    <property type="term" value="F:carbohydrate binding"/>
    <property type="evidence" value="ECO:0007669"/>
    <property type="project" value="InterPro"/>
</dbReference>
<dbReference type="Pfam" id="PF03422">
    <property type="entry name" value="CBM_6"/>
    <property type="match status" value="2"/>
</dbReference>
<evidence type="ECO:0000256" key="7">
    <source>
        <dbReference type="PIRSR" id="PIRSR606710-1"/>
    </source>
</evidence>
<dbReference type="InterPro" id="IPR023296">
    <property type="entry name" value="Glyco_hydro_beta-prop_sf"/>
</dbReference>
<feature type="domain" description="CBM6" evidence="10">
    <location>
        <begin position="505"/>
        <end position="645"/>
    </location>
</feature>
<dbReference type="AlphaFoldDB" id="A0A1M6U2S5"/>
<keyword evidence="2" id="KW-0624">Polysaccharide degradation</keyword>
<evidence type="ECO:0000256" key="4">
    <source>
        <dbReference type="ARBA" id="ARBA00022801"/>
    </source>
</evidence>
<gene>
    <name evidence="11" type="ORF">SAMN05720469_11227</name>
</gene>
<feature type="signal peptide" evidence="9">
    <location>
        <begin position="1"/>
        <end position="24"/>
    </location>
</feature>
<dbReference type="PANTHER" id="PTHR43772">
    <property type="entry name" value="ENDO-1,4-BETA-XYLANASE"/>
    <property type="match status" value="1"/>
</dbReference>
<dbReference type="CDD" id="cd04084">
    <property type="entry name" value="CBM6_xylanase-like"/>
    <property type="match status" value="1"/>
</dbReference>
<dbReference type="EMBL" id="FRAW01000012">
    <property type="protein sequence ID" value="SHK63463.1"/>
    <property type="molecule type" value="Genomic_DNA"/>
</dbReference>
<evidence type="ECO:0000256" key="8">
    <source>
        <dbReference type="PIRSR" id="PIRSR606710-2"/>
    </source>
</evidence>
<dbReference type="GO" id="GO:0045493">
    <property type="term" value="P:xylan catabolic process"/>
    <property type="evidence" value="ECO:0007669"/>
    <property type="project" value="UniProtKB-KW"/>
</dbReference>
<evidence type="ECO:0000259" key="10">
    <source>
        <dbReference type="PROSITE" id="PS51175"/>
    </source>
</evidence>
<evidence type="ECO:0000256" key="1">
    <source>
        <dbReference type="ARBA" id="ARBA00009865"/>
    </source>
</evidence>